<keyword evidence="7" id="KW-1064">Adaptive immunity</keyword>
<evidence type="ECO:0000256" key="10">
    <source>
        <dbReference type="ARBA" id="ARBA00023180"/>
    </source>
</evidence>
<dbReference type="FunCoup" id="H0WK70">
    <property type="interactions" value="140"/>
</dbReference>
<dbReference type="PANTHER" id="PTHR12080">
    <property type="entry name" value="SIGNALING LYMPHOCYTIC ACTIVATION MOLECULE"/>
    <property type="match status" value="1"/>
</dbReference>
<dbReference type="GO" id="GO:0002250">
    <property type="term" value="P:adaptive immune response"/>
    <property type="evidence" value="ECO:0007669"/>
    <property type="project" value="UniProtKB-KW"/>
</dbReference>
<dbReference type="GO" id="GO:0032715">
    <property type="term" value="P:negative regulation of interleukin-6 production"/>
    <property type="evidence" value="ECO:0007669"/>
    <property type="project" value="TreeGrafter"/>
</dbReference>
<dbReference type="GO" id="GO:0032760">
    <property type="term" value="P:positive regulation of tumor necrosis factor production"/>
    <property type="evidence" value="ECO:0007669"/>
    <property type="project" value="TreeGrafter"/>
</dbReference>
<keyword evidence="4" id="KW-0732">Signal</keyword>
<keyword evidence="15" id="KW-1185">Reference proteome</keyword>
<sequence length="345" mass="38233">KVQQKDDNSFLFVSTGLEAASRDADSLTVNGILGESVIFPLNIQESQQVATIAWNSETSVAVVIPGDSGTAPKVTVTHKNYYERIHTLAQSYDLVISSLRMEDAGVYKADINIKNHPYTITKSYNLQVYGRLRKPKITQSLMTSVNSTCNVTLTCSVEKEEKNVTYSWSPLGKEGPVLQIFQTPGDHELTYTCTAWNPVSNSSDSISAQQLCADVTKGFRAHRTKFLSVLVGLFLIVLVLSSVFGVHLCKRKQGRIFPEVSFLNLFICDTEAIAKKTIYTNITASRDTQPAEARIYDEIPQFKVLPSKEEPPNTIYSIVQFSDKMGKTSTKAHKPLGTSSYEIVI</sequence>
<evidence type="ECO:0000256" key="2">
    <source>
        <dbReference type="ARBA" id="ARBA00022588"/>
    </source>
</evidence>
<organism evidence="14 15">
    <name type="scientific">Otolemur garnettii</name>
    <name type="common">Small-eared galago</name>
    <name type="synonym">Garnett's greater bushbaby</name>
    <dbReference type="NCBI Taxonomy" id="30611"/>
    <lineage>
        <taxon>Eukaryota</taxon>
        <taxon>Metazoa</taxon>
        <taxon>Chordata</taxon>
        <taxon>Craniata</taxon>
        <taxon>Vertebrata</taxon>
        <taxon>Euteleostomi</taxon>
        <taxon>Mammalia</taxon>
        <taxon>Eutheria</taxon>
        <taxon>Euarchontoglires</taxon>
        <taxon>Primates</taxon>
        <taxon>Strepsirrhini</taxon>
        <taxon>Lorisiformes</taxon>
        <taxon>Galagidae</taxon>
        <taxon>Otolemur</taxon>
    </lineage>
</organism>
<dbReference type="GO" id="GO:0045087">
    <property type="term" value="P:innate immune response"/>
    <property type="evidence" value="ECO:0007669"/>
    <property type="project" value="UniProtKB-KW"/>
</dbReference>
<dbReference type="GO" id="GO:0043305">
    <property type="term" value="P:negative regulation of mast cell degranulation"/>
    <property type="evidence" value="ECO:0007669"/>
    <property type="project" value="Ensembl"/>
</dbReference>
<dbReference type="eggNOG" id="ENOG502SB7W">
    <property type="taxonomic scope" value="Eukaryota"/>
</dbReference>
<keyword evidence="8 12" id="KW-0472">Membrane</keyword>
<dbReference type="Ensembl" id="ENSOGAT00000002172.2">
    <property type="protein sequence ID" value="ENSOGAP00000001941.2"/>
    <property type="gene ID" value="ENSOGAG00000002169.2"/>
</dbReference>
<dbReference type="GeneTree" id="ENSGT01030000234540"/>
<dbReference type="OMA" id="YTYVMVT"/>
<keyword evidence="5" id="KW-0391">Immunity</keyword>
<keyword evidence="11" id="KW-0393">Immunoglobulin domain</keyword>
<reference evidence="14" key="2">
    <citation type="submission" date="2025-08" db="UniProtKB">
        <authorList>
            <consortium name="Ensembl"/>
        </authorList>
    </citation>
    <scope>IDENTIFICATION</scope>
</reference>
<reference evidence="15" key="1">
    <citation type="submission" date="2011-03" db="EMBL/GenBank/DDBJ databases">
        <title>Version 3 of the genome sequence of Otolemur garnettii (Bushbaby).</title>
        <authorList>
            <consortium name="The Broad Institute Genome Sequencing Platform"/>
            <person name="Di Palma F."/>
            <person name="Johnson J."/>
            <person name="Lander E.S."/>
            <person name="Lindblad-Toh K."/>
            <person name="Jaffe D.B."/>
            <person name="Gnerre S."/>
            <person name="MacCallum I."/>
            <person name="Przybylski D."/>
            <person name="Ribeiro F.J."/>
            <person name="Burton J.N."/>
            <person name="Walker B.J."/>
            <person name="Sharpe T."/>
            <person name="Hall G."/>
        </authorList>
    </citation>
    <scope>NUCLEOTIDE SEQUENCE [LARGE SCALE GENOMIC DNA]</scope>
</reference>
<keyword evidence="6 12" id="KW-1133">Transmembrane helix</keyword>
<evidence type="ECO:0000256" key="7">
    <source>
        <dbReference type="ARBA" id="ARBA00023130"/>
    </source>
</evidence>
<dbReference type="GO" id="GO:0042110">
    <property type="term" value="P:T cell activation"/>
    <property type="evidence" value="ECO:0007669"/>
    <property type="project" value="TreeGrafter"/>
</dbReference>
<keyword evidence="2" id="KW-0399">Innate immunity</keyword>
<evidence type="ECO:0000256" key="1">
    <source>
        <dbReference type="ARBA" id="ARBA00004479"/>
    </source>
</evidence>
<protein>
    <submittedName>
        <fullName evidence="14">CD84 molecule</fullName>
    </submittedName>
</protein>
<reference evidence="14" key="3">
    <citation type="submission" date="2025-09" db="UniProtKB">
        <authorList>
            <consortium name="Ensembl"/>
        </authorList>
    </citation>
    <scope>IDENTIFICATION</scope>
</reference>
<dbReference type="Pfam" id="PF13927">
    <property type="entry name" value="Ig_3"/>
    <property type="match status" value="1"/>
</dbReference>
<dbReference type="GO" id="GO:0032685">
    <property type="term" value="P:negative regulation of granulocyte macrophage colony-stimulating factor production"/>
    <property type="evidence" value="ECO:0007669"/>
    <property type="project" value="Ensembl"/>
</dbReference>
<dbReference type="FunFam" id="2.60.40.10:FF:000470">
    <property type="entry name" value="SLAM family member 7"/>
    <property type="match status" value="1"/>
</dbReference>
<dbReference type="EMBL" id="AAQR03118671">
    <property type="status" value="NOT_ANNOTATED_CDS"/>
    <property type="molecule type" value="Genomic_DNA"/>
</dbReference>
<dbReference type="InterPro" id="IPR013783">
    <property type="entry name" value="Ig-like_fold"/>
</dbReference>
<name>H0WK70_OTOGA</name>
<evidence type="ECO:0000256" key="12">
    <source>
        <dbReference type="SAM" id="Phobius"/>
    </source>
</evidence>
<dbReference type="GO" id="GO:2001256">
    <property type="term" value="P:regulation of store-operated calcium entry"/>
    <property type="evidence" value="ECO:0007669"/>
    <property type="project" value="Ensembl"/>
</dbReference>
<dbReference type="GO" id="GO:0032701">
    <property type="term" value="P:negative regulation of interleukin-18 production"/>
    <property type="evidence" value="ECO:0007669"/>
    <property type="project" value="Ensembl"/>
</dbReference>
<evidence type="ECO:0000256" key="4">
    <source>
        <dbReference type="ARBA" id="ARBA00022729"/>
    </source>
</evidence>
<feature type="transmembrane region" description="Helical" evidence="12">
    <location>
        <begin position="226"/>
        <end position="249"/>
    </location>
</feature>
<comment type="subcellular location">
    <subcellularLocation>
        <location evidence="1">Membrane</location>
        <topology evidence="1">Single-pass type I membrane protein</topology>
    </subcellularLocation>
</comment>
<accession>H0WK70</accession>
<keyword evidence="9" id="KW-1015">Disulfide bond</keyword>
<dbReference type="GO" id="GO:0043030">
    <property type="term" value="P:regulation of macrophage activation"/>
    <property type="evidence" value="ECO:0007669"/>
    <property type="project" value="TreeGrafter"/>
</dbReference>
<dbReference type="InParanoid" id="H0WK70"/>
<keyword evidence="10" id="KW-0325">Glycoprotein</keyword>
<dbReference type="STRING" id="30611.ENSOGAP00000001941"/>
<dbReference type="Proteomes" id="UP000005225">
    <property type="component" value="Unassembled WGS sequence"/>
</dbReference>
<evidence type="ECO:0000256" key="8">
    <source>
        <dbReference type="ARBA" id="ARBA00023136"/>
    </source>
</evidence>
<dbReference type="InterPro" id="IPR036179">
    <property type="entry name" value="Ig-like_dom_sf"/>
</dbReference>
<evidence type="ECO:0000256" key="5">
    <source>
        <dbReference type="ARBA" id="ARBA00022859"/>
    </source>
</evidence>
<dbReference type="FunFam" id="2.60.40.10:FF:000820">
    <property type="entry name" value="SLAM family member 7"/>
    <property type="match status" value="1"/>
</dbReference>
<dbReference type="CDD" id="cd16842">
    <property type="entry name" value="Ig_SLAM-like_N"/>
    <property type="match status" value="1"/>
</dbReference>
<dbReference type="PANTHER" id="PTHR12080:SF103">
    <property type="entry name" value="SLAM FAMILY MEMBER 5"/>
    <property type="match status" value="1"/>
</dbReference>
<dbReference type="InterPro" id="IPR007110">
    <property type="entry name" value="Ig-like_dom"/>
</dbReference>
<dbReference type="SUPFAM" id="SSF48726">
    <property type="entry name" value="Immunoglobulin"/>
    <property type="match status" value="2"/>
</dbReference>
<evidence type="ECO:0000256" key="9">
    <source>
        <dbReference type="ARBA" id="ARBA00023157"/>
    </source>
</evidence>
<dbReference type="InterPro" id="IPR003599">
    <property type="entry name" value="Ig_sub"/>
</dbReference>
<evidence type="ECO:0000256" key="11">
    <source>
        <dbReference type="ARBA" id="ARBA00023319"/>
    </source>
</evidence>
<dbReference type="GO" id="GO:0071639">
    <property type="term" value="P:positive regulation of monocyte chemotactic protein-1 production"/>
    <property type="evidence" value="ECO:0007669"/>
    <property type="project" value="TreeGrafter"/>
</dbReference>
<dbReference type="GO" id="GO:0033004">
    <property type="term" value="P:negative regulation of mast cell activation"/>
    <property type="evidence" value="ECO:0007669"/>
    <property type="project" value="Ensembl"/>
</dbReference>
<dbReference type="PROSITE" id="PS50835">
    <property type="entry name" value="IG_LIKE"/>
    <property type="match status" value="1"/>
</dbReference>
<dbReference type="Gene3D" id="2.60.40.10">
    <property type="entry name" value="Immunoglobulins"/>
    <property type="match status" value="2"/>
</dbReference>
<evidence type="ECO:0000256" key="3">
    <source>
        <dbReference type="ARBA" id="ARBA00022692"/>
    </source>
</evidence>
<dbReference type="InterPro" id="IPR015631">
    <property type="entry name" value="CD2/SLAM_rcpt"/>
</dbReference>
<dbReference type="GO" id="GO:0009897">
    <property type="term" value="C:external side of plasma membrane"/>
    <property type="evidence" value="ECO:0007669"/>
    <property type="project" value="TreeGrafter"/>
</dbReference>
<dbReference type="AlphaFoldDB" id="H0WK70"/>
<dbReference type="HOGENOM" id="CLU_069386_0_0_1"/>
<evidence type="ECO:0000313" key="14">
    <source>
        <dbReference type="Ensembl" id="ENSOGAP00000001941.2"/>
    </source>
</evidence>
<proteinExistence type="predicted"/>
<evidence type="ECO:0000259" key="13">
    <source>
        <dbReference type="PROSITE" id="PS50835"/>
    </source>
</evidence>
<keyword evidence="3 12" id="KW-0812">Transmembrane</keyword>
<dbReference type="SMART" id="SM00409">
    <property type="entry name" value="IG"/>
    <property type="match status" value="2"/>
</dbReference>
<evidence type="ECO:0000313" key="15">
    <source>
        <dbReference type="Proteomes" id="UP000005225"/>
    </source>
</evidence>
<feature type="domain" description="Ig-like" evidence="13">
    <location>
        <begin position="135"/>
        <end position="207"/>
    </location>
</feature>
<dbReference type="GO" id="GO:0042802">
    <property type="term" value="F:identical protein binding"/>
    <property type="evidence" value="ECO:0007669"/>
    <property type="project" value="Ensembl"/>
</dbReference>
<evidence type="ECO:0000256" key="6">
    <source>
        <dbReference type="ARBA" id="ARBA00022989"/>
    </source>
</evidence>